<keyword evidence="3" id="KW-1185">Reference proteome</keyword>
<evidence type="ECO:0000313" key="3">
    <source>
        <dbReference type="Proteomes" id="UP000035740"/>
    </source>
</evidence>
<dbReference type="Gene3D" id="1.25.40.10">
    <property type="entry name" value="Tetratricopeptide repeat domain"/>
    <property type="match status" value="1"/>
</dbReference>
<evidence type="ECO:0000256" key="1">
    <source>
        <dbReference type="SAM" id="MobiDB-lite"/>
    </source>
</evidence>
<dbReference type="PANTHER" id="PTHR46014:SF1">
    <property type="entry name" value="TETRATRICOPEPTIDE REPEAT PROTEIN 1"/>
    <property type="match status" value="1"/>
</dbReference>
<reference evidence="2 3" key="1">
    <citation type="journal article" date="2014" name="Nature">
        <title>The genome of the recently domesticated crop plant sugar beet (Beta vulgaris).</title>
        <authorList>
            <person name="Dohm J.C."/>
            <person name="Minoche A.E."/>
            <person name="Holtgrawe D."/>
            <person name="Capella-Gutierrez S."/>
            <person name="Zakrzewski F."/>
            <person name="Tafer H."/>
            <person name="Rupp O."/>
            <person name="Sorensen T.R."/>
            <person name="Stracke R."/>
            <person name="Reinhardt R."/>
            <person name="Goesmann A."/>
            <person name="Kraft T."/>
            <person name="Schulz B."/>
            <person name="Stadler P.F."/>
            <person name="Schmidt T."/>
            <person name="Gabaldon T."/>
            <person name="Lehrach H."/>
            <person name="Weisshaar B."/>
            <person name="Himmelbauer H."/>
        </authorList>
    </citation>
    <scope>NUCLEOTIDE SEQUENCE [LARGE SCALE GENOMIC DNA]</scope>
    <source>
        <tissue evidence="2">Taproot</tissue>
    </source>
</reference>
<gene>
    <name evidence="2" type="ORF">BVRB_023330</name>
</gene>
<sequence length="188" mass="20606">HLSLDHFWQAGDDFSAAIRHGLQPDLVQHHFSTIKSQLAKHRSDPAEPDPEACQGKDPLHSLLVSAAAAFQQQDASSAKRLYSEALRLNPPAEVQAQIMSNRAATELYLHEYDACIRDSTSSMEFGNHNPVHHAATLSRRAAAYSAMGSLESAQDDLKAALSLLDPGTPIAQQCFDDLRRLSEAVDEH</sequence>
<name>A0A0J8B316_BETVV</name>
<feature type="non-terminal residue" evidence="2">
    <location>
        <position position="1"/>
    </location>
</feature>
<organism evidence="2 3">
    <name type="scientific">Beta vulgaris subsp. vulgaris</name>
    <name type="common">Beet</name>
    <dbReference type="NCBI Taxonomy" id="3555"/>
    <lineage>
        <taxon>Eukaryota</taxon>
        <taxon>Viridiplantae</taxon>
        <taxon>Streptophyta</taxon>
        <taxon>Embryophyta</taxon>
        <taxon>Tracheophyta</taxon>
        <taxon>Spermatophyta</taxon>
        <taxon>Magnoliopsida</taxon>
        <taxon>eudicotyledons</taxon>
        <taxon>Gunneridae</taxon>
        <taxon>Pentapetalae</taxon>
        <taxon>Caryophyllales</taxon>
        <taxon>Chenopodiaceae</taxon>
        <taxon>Betoideae</taxon>
        <taxon>Beta</taxon>
    </lineage>
</organism>
<evidence type="ECO:0000313" key="2">
    <source>
        <dbReference type="EMBL" id="KMS94247.1"/>
    </source>
</evidence>
<dbReference type="Gramene" id="KMS94247">
    <property type="protein sequence ID" value="KMS94247"/>
    <property type="gene ID" value="BVRB_023330"/>
</dbReference>
<dbReference type="PANTHER" id="PTHR46014">
    <property type="entry name" value="TETRATRICOPEPTIDE REPEAT PROTEIN 1"/>
    <property type="match status" value="1"/>
</dbReference>
<dbReference type="AlphaFoldDB" id="A0A0J8B316"/>
<dbReference type="InterPro" id="IPR011990">
    <property type="entry name" value="TPR-like_helical_dom_sf"/>
</dbReference>
<accession>A0A0J8B316</accession>
<dbReference type="Proteomes" id="UP000035740">
    <property type="component" value="Unassembled WGS sequence"/>
</dbReference>
<dbReference type="InterPro" id="IPR052769">
    <property type="entry name" value="TPR_domain_protein"/>
</dbReference>
<feature type="region of interest" description="Disordered" evidence="1">
    <location>
        <begin position="37"/>
        <end position="57"/>
    </location>
</feature>
<protein>
    <submittedName>
        <fullName evidence="2">Uncharacterized protein</fullName>
    </submittedName>
</protein>
<dbReference type="EMBL" id="KQ094937">
    <property type="protein sequence ID" value="KMS94247.1"/>
    <property type="molecule type" value="Genomic_DNA"/>
</dbReference>
<dbReference type="SUPFAM" id="SSF48452">
    <property type="entry name" value="TPR-like"/>
    <property type="match status" value="1"/>
</dbReference>
<proteinExistence type="predicted"/>